<evidence type="ECO:0000256" key="2">
    <source>
        <dbReference type="ARBA" id="ARBA00009773"/>
    </source>
</evidence>
<gene>
    <name evidence="9" type="ORF">S06H3_49919</name>
</gene>
<feature type="transmembrane region" description="Helical" evidence="8">
    <location>
        <begin position="115"/>
        <end position="134"/>
    </location>
</feature>
<evidence type="ECO:0000256" key="3">
    <source>
        <dbReference type="ARBA" id="ARBA00022448"/>
    </source>
</evidence>
<comment type="similarity">
    <text evidence="2">Belongs to the autoinducer-2 exporter (AI-2E) (TC 2.A.86) family.</text>
</comment>
<feature type="non-terminal residue" evidence="9">
    <location>
        <position position="253"/>
    </location>
</feature>
<proteinExistence type="inferred from homology"/>
<comment type="caution">
    <text evidence="9">The sequence shown here is derived from an EMBL/GenBank/DDBJ whole genome shotgun (WGS) entry which is preliminary data.</text>
</comment>
<name>X1PJ31_9ZZZZ</name>
<keyword evidence="6 8" id="KW-1133">Transmembrane helix</keyword>
<evidence type="ECO:0000256" key="5">
    <source>
        <dbReference type="ARBA" id="ARBA00022692"/>
    </source>
</evidence>
<feature type="transmembrane region" description="Helical" evidence="8">
    <location>
        <begin position="141"/>
        <end position="170"/>
    </location>
</feature>
<evidence type="ECO:0000256" key="4">
    <source>
        <dbReference type="ARBA" id="ARBA00022475"/>
    </source>
</evidence>
<feature type="transmembrane region" description="Helical" evidence="8">
    <location>
        <begin position="202"/>
        <end position="220"/>
    </location>
</feature>
<protein>
    <recommendedName>
        <fullName evidence="10">AI-2E family transporter</fullName>
    </recommendedName>
</protein>
<sequence>YYISGGLFALKEWAEGVRRLFPPEIQQQVDAFIMEAGATIGNAIKAAFLRRISSIPGTFGSALSFAVLPVFLFYLLKDSEKLSEGFYSALPPWAAEHAKHIIAIFGEVLGRYMRAQLVLAGIVGYLCFVGLYVLRVQFAPTLAVIAGVTELIPILGPWIGGAIAVIVTLATTPGKAIWVALLFLIVQILENNLLVPRVHGGYLGIHPAITLVLLVLGAYIAGLWGIILIVPLAATIIEIYKYLRHSTNLGEIQ</sequence>
<dbReference type="PANTHER" id="PTHR21716">
    <property type="entry name" value="TRANSMEMBRANE PROTEIN"/>
    <property type="match status" value="1"/>
</dbReference>
<reference evidence="9" key="1">
    <citation type="journal article" date="2014" name="Front. Microbiol.">
        <title>High frequency of phylogenetically diverse reductive dehalogenase-homologous genes in deep subseafloor sedimentary metagenomes.</title>
        <authorList>
            <person name="Kawai M."/>
            <person name="Futagami T."/>
            <person name="Toyoda A."/>
            <person name="Takaki Y."/>
            <person name="Nishi S."/>
            <person name="Hori S."/>
            <person name="Arai W."/>
            <person name="Tsubouchi T."/>
            <person name="Morono Y."/>
            <person name="Uchiyama I."/>
            <person name="Ito T."/>
            <person name="Fujiyama A."/>
            <person name="Inagaki F."/>
            <person name="Takami H."/>
        </authorList>
    </citation>
    <scope>NUCLEOTIDE SEQUENCE</scope>
    <source>
        <strain evidence="9">Expedition CK06-06</strain>
    </source>
</reference>
<feature type="transmembrane region" description="Helical" evidence="8">
    <location>
        <begin position="176"/>
        <end position="195"/>
    </location>
</feature>
<evidence type="ECO:0000256" key="7">
    <source>
        <dbReference type="ARBA" id="ARBA00023136"/>
    </source>
</evidence>
<dbReference type="GO" id="GO:0005886">
    <property type="term" value="C:plasma membrane"/>
    <property type="evidence" value="ECO:0007669"/>
    <property type="project" value="UniProtKB-SubCell"/>
</dbReference>
<keyword evidence="3" id="KW-0813">Transport</keyword>
<accession>X1PJ31</accession>
<dbReference type="Pfam" id="PF01594">
    <property type="entry name" value="AI-2E_transport"/>
    <property type="match status" value="1"/>
</dbReference>
<evidence type="ECO:0000256" key="8">
    <source>
        <dbReference type="SAM" id="Phobius"/>
    </source>
</evidence>
<feature type="transmembrane region" description="Helical" evidence="8">
    <location>
        <begin position="55"/>
        <end position="76"/>
    </location>
</feature>
<evidence type="ECO:0000256" key="6">
    <source>
        <dbReference type="ARBA" id="ARBA00022989"/>
    </source>
</evidence>
<dbReference type="EMBL" id="BARV01031561">
    <property type="protein sequence ID" value="GAI39035.1"/>
    <property type="molecule type" value="Genomic_DNA"/>
</dbReference>
<evidence type="ECO:0008006" key="10">
    <source>
        <dbReference type="Google" id="ProtNLM"/>
    </source>
</evidence>
<dbReference type="GO" id="GO:0055085">
    <property type="term" value="P:transmembrane transport"/>
    <property type="evidence" value="ECO:0007669"/>
    <property type="project" value="TreeGrafter"/>
</dbReference>
<feature type="non-terminal residue" evidence="9">
    <location>
        <position position="1"/>
    </location>
</feature>
<evidence type="ECO:0000313" key="9">
    <source>
        <dbReference type="EMBL" id="GAI39035.1"/>
    </source>
</evidence>
<keyword evidence="7 8" id="KW-0472">Membrane</keyword>
<keyword evidence="5 8" id="KW-0812">Transmembrane</keyword>
<comment type="subcellular location">
    <subcellularLocation>
        <location evidence="1">Cell membrane</location>
        <topology evidence="1">Multi-pass membrane protein</topology>
    </subcellularLocation>
</comment>
<keyword evidence="4" id="KW-1003">Cell membrane</keyword>
<dbReference type="PANTHER" id="PTHR21716:SF53">
    <property type="entry name" value="PERMEASE PERM-RELATED"/>
    <property type="match status" value="1"/>
</dbReference>
<evidence type="ECO:0000256" key="1">
    <source>
        <dbReference type="ARBA" id="ARBA00004651"/>
    </source>
</evidence>
<dbReference type="InterPro" id="IPR002549">
    <property type="entry name" value="AI-2E-like"/>
</dbReference>
<dbReference type="AlphaFoldDB" id="X1PJ31"/>
<organism evidence="9">
    <name type="scientific">marine sediment metagenome</name>
    <dbReference type="NCBI Taxonomy" id="412755"/>
    <lineage>
        <taxon>unclassified sequences</taxon>
        <taxon>metagenomes</taxon>
        <taxon>ecological metagenomes</taxon>
    </lineage>
</organism>